<evidence type="ECO:0000313" key="2">
    <source>
        <dbReference type="Proteomes" id="UP001430360"/>
    </source>
</evidence>
<proteinExistence type="predicted"/>
<evidence type="ECO:0000313" key="1">
    <source>
        <dbReference type="EMBL" id="MCD9096696.1"/>
    </source>
</evidence>
<dbReference type="Proteomes" id="UP001430360">
    <property type="component" value="Unassembled WGS sequence"/>
</dbReference>
<keyword evidence="2" id="KW-1185">Reference proteome</keyword>
<accession>A0ABS8UB21</accession>
<reference evidence="1" key="1">
    <citation type="submission" date="2021-12" db="EMBL/GenBank/DDBJ databases">
        <authorList>
            <person name="Ulrich A."/>
        </authorList>
    </citation>
    <scope>NUCLEOTIDE SEQUENCE</scope>
    <source>
        <strain evidence="1">A1P009</strain>
    </source>
</reference>
<comment type="caution">
    <text evidence="1">The sequence shown here is derived from an EMBL/GenBank/DDBJ whole genome shotgun (WGS) entry which is preliminary data.</text>
</comment>
<protein>
    <submittedName>
        <fullName evidence="1">Uncharacterized protein</fullName>
    </submittedName>
</protein>
<name>A0ABS8UB21_9GAMM</name>
<sequence>MSIPDDAFVESALDRHDALSASARFHVRRVAEGVVIRLQDADSDVDACIPIDRALALLEKALERGNAVILQT</sequence>
<reference evidence="1" key="2">
    <citation type="journal article" date="2022" name="Syst. Appl. Microbiol.">
        <title>Physiological and genomic characterisation of Luteimonas fraxinea sp. nov., a bacterial species associated with trees tolerant to ash dieback.</title>
        <authorList>
            <person name="Ulrich K."/>
            <person name="Becker R."/>
            <person name="Behrendt U."/>
            <person name="Kube M."/>
            <person name="Schneck V."/>
            <person name="Ulrich A."/>
        </authorList>
    </citation>
    <scope>NUCLEOTIDE SEQUENCE</scope>
    <source>
        <strain evidence="1">A1P009</strain>
    </source>
</reference>
<dbReference type="EMBL" id="JAJQKU010000002">
    <property type="protein sequence ID" value="MCD9096696.1"/>
    <property type="molecule type" value="Genomic_DNA"/>
</dbReference>
<organism evidence="1 2">
    <name type="scientific">Luteimonas fraxinea</name>
    <dbReference type="NCBI Taxonomy" id="2901869"/>
    <lineage>
        <taxon>Bacteria</taxon>
        <taxon>Pseudomonadati</taxon>
        <taxon>Pseudomonadota</taxon>
        <taxon>Gammaproteobacteria</taxon>
        <taxon>Lysobacterales</taxon>
        <taxon>Lysobacteraceae</taxon>
        <taxon>Luteimonas</taxon>
    </lineage>
</organism>
<gene>
    <name evidence="1" type="ORF">LTT95_07040</name>
</gene>
<dbReference type="RefSeq" id="WP_232135551.1">
    <property type="nucleotide sequence ID" value="NZ_JAJQKU010000002.1"/>
</dbReference>